<reference evidence="1 2" key="1">
    <citation type="submission" date="2016-10" db="EMBL/GenBank/DDBJ databases">
        <authorList>
            <person name="de Groot N.N."/>
        </authorList>
    </citation>
    <scope>NUCLEOTIDE SEQUENCE [LARGE SCALE GENOMIC DNA]</scope>
    <source>
        <strain evidence="1 2">CPCC 201354</strain>
    </source>
</reference>
<name>A0A1G8EC85_9ACTN</name>
<keyword evidence="1" id="KW-0255">Endonuclease</keyword>
<keyword evidence="2" id="KW-1185">Reference proteome</keyword>
<keyword evidence="1" id="KW-0540">Nuclease</keyword>
<proteinExistence type="predicted"/>
<accession>A0A1G8EC85</accession>
<dbReference type="SUPFAM" id="SSF50199">
    <property type="entry name" value="Staphylococcal nuclease"/>
    <property type="match status" value="1"/>
</dbReference>
<dbReference type="EMBL" id="FNCN01000020">
    <property type="protein sequence ID" value="SDH67340.1"/>
    <property type="molecule type" value="Genomic_DNA"/>
</dbReference>
<dbReference type="OrthoDB" id="6048299at2"/>
<dbReference type="RefSeq" id="WP_093172147.1">
    <property type="nucleotide sequence ID" value="NZ_FNCN01000020.1"/>
</dbReference>
<evidence type="ECO:0000313" key="1">
    <source>
        <dbReference type="EMBL" id="SDH67340.1"/>
    </source>
</evidence>
<dbReference type="AlphaFoldDB" id="A0A1G8EC85"/>
<organism evidence="1 2">
    <name type="scientific">Sinosporangium album</name>
    <dbReference type="NCBI Taxonomy" id="504805"/>
    <lineage>
        <taxon>Bacteria</taxon>
        <taxon>Bacillati</taxon>
        <taxon>Actinomycetota</taxon>
        <taxon>Actinomycetes</taxon>
        <taxon>Streptosporangiales</taxon>
        <taxon>Streptosporangiaceae</taxon>
        <taxon>Sinosporangium</taxon>
    </lineage>
</organism>
<keyword evidence="1" id="KW-0378">Hydrolase</keyword>
<evidence type="ECO:0000313" key="2">
    <source>
        <dbReference type="Proteomes" id="UP000198923"/>
    </source>
</evidence>
<protein>
    <submittedName>
        <fullName evidence="1">Endonuclease YncB, thermonuclease family</fullName>
    </submittedName>
</protein>
<gene>
    <name evidence="1" type="ORF">SAMN05421505_12029</name>
</gene>
<sequence length="199" mass="21288">MTTTPELGVHRAVIGPLNGGNTHARVDLGFGVRVNTRLNLAVPGQPGIRHVRAWINEHGPDVAIRVTKPGPVRTSADLVDVDPPDLYRAAVVRVVDGDTLDTSLALGFGVRIDARLRLLGLNVAEKTTPDGVNVAAWVSSWVTAQDDQIVVETVKDRREKYGRMLAVVHGSRPGVPSLNELLIGAGMAVPYDGGTRDRS</sequence>
<dbReference type="Proteomes" id="UP000198923">
    <property type="component" value="Unassembled WGS sequence"/>
</dbReference>
<dbReference type="Gene3D" id="2.40.50.90">
    <property type="match status" value="1"/>
</dbReference>
<dbReference type="STRING" id="504805.SAMN05421505_12029"/>
<dbReference type="InterPro" id="IPR035437">
    <property type="entry name" value="SNase_OB-fold_sf"/>
</dbReference>
<dbReference type="GO" id="GO:0004519">
    <property type="term" value="F:endonuclease activity"/>
    <property type="evidence" value="ECO:0007669"/>
    <property type="project" value="UniProtKB-KW"/>
</dbReference>